<reference evidence="1 2" key="1">
    <citation type="submission" date="2020-07" db="EMBL/GenBank/DDBJ databases">
        <title>Mycobacterium kansasii (former subtype) with zoonotic potential isolated from diseased indoor pet cat, Japan.</title>
        <authorList>
            <person name="Fukano H."/>
            <person name="Terazono T."/>
            <person name="Hoshino Y."/>
        </authorList>
    </citation>
    <scope>NUCLEOTIDE SEQUENCE [LARGE SCALE GENOMIC DNA]</scope>
    <source>
        <strain evidence="1 2">Kuro-I</strain>
    </source>
</reference>
<protein>
    <submittedName>
        <fullName evidence="1">Uncharacterized protein</fullName>
    </submittedName>
</protein>
<accession>A0A7G1ILB7</accession>
<name>A0A7G1ILB7_MYCKA</name>
<proteinExistence type="predicted"/>
<keyword evidence="2" id="KW-1185">Reference proteome</keyword>
<sequence>MEGAAPAVANLYADLHINDRLQRGSGLRMDEVYRRLKAHAPDGPISDLWRLYQRIYEILWALRRGDLAPVRCPTGSKATPSWEVGWCVPTVRTGSTGPPGSPLYACRIWPKTLTPAAFWPAGTTR</sequence>
<evidence type="ECO:0000313" key="2">
    <source>
        <dbReference type="Proteomes" id="UP000516380"/>
    </source>
</evidence>
<dbReference type="Proteomes" id="UP000516380">
    <property type="component" value="Chromosome"/>
</dbReference>
<dbReference type="AlphaFoldDB" id="A0A7G1ILB7"/>
<gene>
    <name evidence="1" type="ORF">NIIDMKKI_60180</name>
</gene>
<evidence type="ECO:0000313" key="1">
    <source>
        <dbReference type="EMBL" id="BCI90812.1"/>
    </source>
</evidence>
<organism evidence="1 2">
    <name type="scientific">Mycobacterium kansasii</name>
    <dbReference type="NCBI Taxonomy" id="1768"/>
    <lineage>
        <taxon>Bacteria</taxon>
        <taxon>Bacillati</taxon>
        <taxon>Actinomycetota</taxon>
        <taxon>Actinomycetes</taxon>
        <taxon>Mycobacteriales</taxon>
        <taxon>Mycobacteriaceae</taxon>
        <taxon>Mycobacterium</taxon>
    </lineage>
</organism>
<dbReference type="EMBL" id="AP023343">
    <property type="protein sequence ID" value="BCI90812.1"/>
    <property type="molecule type" value="Genomic_DNA"/>
</dbReference>